<dbReference type="Proteomes" id="UP000177579">
    <property type="component" value="Unassembled WGS sequence"/>
</dbReference>
<comment type="caution">
    <text evidence="10">The sequence shown here is derived from an EMBL/GenBank/DDBJ whole genome shotgun (WGS) entry which is preliminary data.</text>
</comment>
<dbReference type="GO" id="GO:0005886">
    <property type="term" value="C:plasma membrane"/>
    <property type="evidence" value="ECO:0007669"/>
    <property type="project" value="UniProtKB-SubCell"/>
</dbReference>
<feature type="transmembrane region" description="Helical" evidence="8">
    <location>
        <begin position="207"/>
        <end position="230"/>
    </location>
</feature>
<keyword evidence="3" id="KW-0328">Glycosyltransferase</keyword>
<dbReference type="Pfam" id="PF13231">
    <property type="entry name" value="PMT_2"/>
    <property type="match status" value="1"/>
</dbReference>
<dbReference type="GO" id="GO:0016763">
    <property type="term" value="F:pentosyltransferase activity"/>
    <property type="evidence" value="ECO:0007669"/>
    <property type="project" value="TreeGrafter"/>
</dbReference>
<evidence type="ECO:0000259" key="9">
    <source>
        <dbReference type="Pfam" id="PF13231"/>
    </source>
</evidence>
<evidence type="ECO:0000313" key="10">
    <source>
        <dbReference type="EMBL" id="OGF40338.1"/>
    </source>
</evidence>
<evidence type="ECO:0000256" key="1">
    <source>
        <dbReference type="ARBA" id="ARBA00004651"/>
    </source>
</evidence>
<protein>
    <recommendedName>
        <fullName evidence="9">Glycosyltransferase RgtA/B/C/D-like domain-containing protein</fullName>
    </recommendedName>
</protein>
<evidence type="ECO:0000256" key="7">
    <source>
        <dbReference type="ARBA" id="ARBA00023136"/>
    </source>
</evidence>
<keyword evidence="5 8" id="KW-0812">Transmembrane</keyword>
<dbReference type="PANTHER" id="PTHR33908">
    <property type="entry name" value="MANNOSYLTRANSFERASE YKCB-RELATED"/>
    <property type="match status" value="1"/>
</dbReference>
<dbReference type="GO" id="GO:0009103">
    <property type="term" value="P:lipopolysaccharide biosynthetic process"/>
    <property type="evidence" value="ECO:0007669"/>
    <property type="project" value="UniProtKB-ARBA"/>
</dbReference>
<dbReference type="EMBL" id="MFGO01000031">
    <property type="protein sequence ID" value="OGF40338.1"/>
    <property type="molecule type" value="Genomic_DNA"/>
</dbReference>
<feature type="transmembrane region" description="Helical" evidence="8">
    <location>
        <begin position="99"/>
        <end position="120"/>
    </location>
</feature>
<feature type="domain" description="Glycosyltransferase RgtA/B/C/D-like" evidence="9">
    <location>
        <begin position="130"/>
        <end position="270"/>
    </location>
</feature>
<dbReference type="PANTHER" id="PTHR33908:SF11">
    <property type="entry name" value="MEMBRANE PROTEIN"/>
    <property type="match status" value="1"/>
</dbReference>
<feature type="transmembrane region" description="Helical" evidence="8">
    <location>
        <begin position="152"/>
        <end position="170"/>
    </location>
</feature>
<feature type="transmembrane region" description="Helical" evidence="8">
    <location>
        <begin position="176"/>
        <end position="195"/>
    </location>
</feature>
<reference evidence="10 11" key="1">
    <citation type="journal article" date="2016" name="Nat. Commun.">
        <title>Thousands of microbial genomes shed light on interconnected biogeochemical processes in an aquifer system.</title>
        <authorList>
            <person name="Anantharaman K."/>
            <person name="Brown C.T."/>
            <person name="Hug L.A."/>
            <person name="Sharon I."/>
            <person name="Castelle C.J."/>
            <person name="Probst A.J."/>
            <person name="Thomas B.C."/>
            <person name="Singh A."/>
            <person name="Wilkins M.J."/>
            <person name="Karaoz U."/>
            <person name="Brodie E.L."/>
            <person name="Williams K.H."/>
            <person name="Hubbard S.S."/>
            <person name="Banfield J.F."/>
        </authorList>
    </citation>
    <scope>NUCLEOTIDE SEQUENCE [LARGE SCALE GENOMIC DNA]</scope>
</reference>
<proteinExistence type="predicted"/>
<dbReference type="InterPro" id="IPR038731">
    <property type="entry name" value="RgtA/B/C-like"/>
</dbReference>
<dbReference type="InterPro" id="IPR050297">
    <property type="entry name" value="LipidA_mod_glycosyltrf_83"/>
</dbReference>
<feature type="transmembrane region" description="Helical" evidence="8">
    <location>
        <begin position="24"/>
        <end position="45"/>
    </location>
</feature>
<evidence type="ECO:0000256" key="5">
    <source>
        <dbReference type="ARBA" id="ARBA00022692"/>
    </source>
</evidence>
<dbReference type="AlphaFoldDB" id="A0A1F5TN65"/>
<accession>A0A1F5TN65</accession>
<evidence type="ECO:0000256" key="8">
    <source>
        <dbReference type="SAM" id="Phobius"/>
    </source>
</evidence>
<feature type="transmembrane region" description="Helical" evidence="8">
    <location>
        <begin position="259"/>
        <end position="276"/>
    </location>
</feature>
<evidence type="ECO:0000313" key="11">
    <source>
        <dbReference type="Proteomes" id="UP000177579"/>
    </source>
</evidence>
<keyword evidence="7 8" id="KW-0472">Membrane</keyword>
<evidence type="ECO:0000256" key="4">
    <source>
        <dbReference type="ARBA" id="ARBA00022679"/>
    </source>
</evidence>
<feature type="transmembrane region" description="Helical" evidence="8">
    <location>
        <begin position="236"/>
        <end position="252"/>
    </location>
</feature>
<gene>
    <name evidence="10" type="ORF">A2531_00620</name>
</gene>
<feature type="transmembrane region" description="Helical" evidence="8">
    <location>
        <begin position="379"/>
        <end position="399"/>
    </location>
</feature>
<evidence type="ECO:0000256" key="3">
    <source>
        <dbReference type="ARBA" id="ARBA00022676"/>
    </source>
</evidence>
<keyword evidence="4" id="KW-0808">Transferase</keyword>
<feature type="transmembrane region" description="Helical" evidence="8">
    <location>
        <begin position="466"/>
        <end position="485"/>
    </location>
</feature>
<feature type="transmembrane region" description="Helical" evidence="8">
    <location>
        <begin position="346"/>
        <end position="367"/>
    </location>
</feature>
<feature type="transmembrane region" description="Helical" evidence="8">
    <location>
        <begin position="419"/>
        <end position="445"/>
    </location>
</feature>
<name>A0A1F5TN65_9BACT</name>
<evidence type="ECO:0000256" key="2">
    <source>
        <dbReference type="ARBA" id="ARBA00022475"/>
    </source>
</evidence>
<comment type="subcellular location">
    <subcellularLocation>
        <location evidence="1">Cell membrane</location>
        <topology evidence="1">Multi-pass membrane protein</topology>
    </subcellularLocation>
</comment>
<keyword evidence="6 8" id="KW-1133">Transmembrane helix</keyword>
<organism evidence="10 11">
    <name type="scientific">Candidatus Falkowbacteria bacterium RIFOXYD2_FULL_34_120</name>
    <dbReference type="NCBI Taxonomy" id="1798007"/>
    <lineage>
        <taxon>Bacteria</taxon>
        <taxon>Candidatus Falkowiibacteriota</taxon>
    </lineage>
</organism>
<sequence length="603" mass="70026">MILLGRLLFKNKKLFKFIQKNKCFFIVCLLAFVFFLGTSSFYFLAQSDGFIKWTSPDETANYIFTKLYAQSSKLTITEKYNLYTESIMHPRSFRADGEILKPVSFLGIILIFGGVAKIIGCNTIPFLTPFFGALGIIFFYLLIKKIFGARNALISAFLMATFPPFVYYAARSMFHNVLFVSLLIISLYFMVAASGKINKKNLKIKSFLKIIWPYWLCSCLAGLFFGLTIITRTSEILWLAPGIFILFIFNIRRIDIVRILFFILFLFFAILPAIRFNQDLYGSYFFGGYSEMNKSIVNISNAGSDIIKSSSRGDFVYYKDLFNIIKDNIFYFGFSPRQSLEMLNRYFVRMFPYLFWGACVGFILFFTKKKKWKMRYITYVIFTACISAILVLYYGSWIFHDNPDPNSYTIGNSYARYWLPVYFSAIPFTSFLIMRFSMSLVRVVAAAIKRFSGVQTRGPKKTFYIYALRIVIVGVVCLMYLQFVLIKSEDGLLYLGMRHKDVRGSIEKVLSLTEHNSAIITFYHDKMFFPERKVIVGLFNDKNMIAQYANLAEFLPVYYYNFTLPQKDIDYLNARRLGEAGLGIEKVQKITEDFTLYKIIKLK</sequence>
<evidence type="ECO:0000256" key="6">
    <source>
        <dbReference type="ARBA" id="ARBA00022989"/>
    </source>
</evidence>
<keyword evidence="2" id="KW-1003">Cell membrane</keyword>